<evidence type="ECO:0000259" key="1">
    <source>
        <dbReference type="Pfam" id="PF07157"/>
    </source>
</evidence>
<dbReference type="RefSeq" id="WP_065679531.1">
    <property type="nucleotide sequence ID" value="NZ_AP025460.1"/>
</dbReference>
<evidence type="ECO:0000313" key="3">
    <source>
        <dbReference type="Proteomes" id="UP000092876"/>
    </source>
</evidence>
<evidence type="ECO:0000313" key="2">
    <source>
        <dbReference type="EMBL" id="SBS65506.1"/>
    </source>
</evidence>
<dbReference type="GeneID" id="94231722"/>
<protein>
    <recommendedName>
        <fullName evidence="1">DNA circulation N-terminal domain-containing protein</fullName>
    </recommendedName>
</protein>
<dbReference type="EMBL" id="FLQP01000039">
    <property type="protein sequence ID" value="SBS65506.1"/>
    <property type="molecule type" value="Genomic_DNA"/>
</dbReference>
<sequence length="396" mass="43318">MWERQYEHARWNGLKLNILSIAFDGGKRLQVSEIPYAELPHIKVMGTKARTYTIEAVFVGSSSLADANALIENLETTPTGELEHPWLGELPLVFEDVSQSISTKKGLVTLSLKFARAGSSPSITAPTSVRTKTQANMVESLSKRSFAKQVKGLDVSNIHQVQNDAISALNVLVDITNRLKLEDESLQDINHAINKAFSAVSSLSTNPTEFADLFSTSVDAVADGVQAEPSSGNEAVDNSRSAQALLLGEVKPDTPTQHHNVQMVTAAVKMNKDITHLEKGDRFDITKSAKQPETIKNDLSTLIVGIDERIKETTKVSTLESIELFDAVTTLKSNLKVQQDKVVSGTAPHRTVQSPRFQSALAIAHDEFTQEKVITKMNALQHPLFIRGDIAVRDVS</sequence>
<gene>
    <name evidence="2" type="ORF">VAT7223_02742</name>
</gene>
<reference evidence="3" key="1">
    <citation type="submission" date="2016-06" db="EMBL/GenBank/DDBJ databases">
        <authorList>
            <person name="Rodrigo-Torres Lidia"/>
            <person name="Arahal R.David."/>
        </authorList>
    </citation>
    <scope>NUCLEOTIDE SEQUENCE [LARGE SCALE GENOMIC DNA]</scope>
    <source>
        <strain evidence="3">CECT 7223</strain>
    </source>
</reference>
<feature type="domain" description="DNA circulation N-terminal" evidence="1">
    <location>
        <begin position="6"/>
        <end position="90"/>
    </location>
</feature>
<accession>A0A1C3IVQ8</accession>
<organism evidence="2 3">
    <name type="scientific">Vibrio atlanticus</name>
    <dbReference type="NCBI Taxonomy" id="693153"/>
    <lineage>
        <taxon>Bacteria</taxon>
        <taxon>Pseudomonadati</taxon>
        <taxon>Pseudomonadota</taxon>
        <taxon>Gammaproteobacteria</taxon>
        <taxon>Vibrionales</taxon>
        <taxon>Vibrionaceae</taxon>
        <taxon>Vibrio</taxon>
    </lineage>
</organism>
<dbReference type="Proteomes" id="UP000092876">
    <property type="component" value="Unassembled WGS sequence"/>
</dbReference>
<dbReference type="InterPro" id="IPR009826">
    <property type="entry name" value="DNA_circ_N"/>
</dbReference>
<dbReference type="AlphaFoldDB" id="A0A1C3IVQ8"/>
<name>A0A1C3IVQ8_9VIBR</name>
<dbReference type="Pfam" id="PF07157">
    <property type="entry name" value="DNA_circ_N"/>
    <property type="match status" value="1"/>
</dbReference>
<proteinExistence type="predicted"/>